<gene>
    <name evidence="1" type="ORF">GDO81_020266</name>
</gene>
<reference evidence="1" key="1">
    <citation type="thesis" date="2020" institute="ProQuest LLC" country="789 East Eisenhower Parkway, Ann Arbor, MI, USA">
        <title>Comparative Genomics and Chromosome Evolution.</title>
        <authorList>
            <person name="Mudd A.B."/>
        </authorList>
    </citation>
    <scope>NUCLEOTIDE SEQUENCE</scope>
    <source>
        <strain evidence="1">237g6f4</strain>
        <tissue evidence="1">Blood</tissue>
    </source>
</reference>
<evidence type="ECO:0000313" key="2">
    <source>
        <dbReference type="Proteomes" id="UP000824782"/>
    </source>
</evidence>
<organism evidence="1 2">
    <name type="scientific">Engystomops pustulosus</name>
    <name type="common">Tungara frog</name>
    <name type="synonym">Physalaemus pustulosus</name>
    <dbReference type="NCBI Taxonomy" id="76066"/>
    <lineage>
        <taxon>Eukaryota</taxon>
        <taxon>Metazoa</taxon>
        <taxon>Chordata</taxon>
        <taxon>Craniata</taxon>
        <taxon>Vertebrata</taxon>
        <taxon>Euteleostomi</taxon>
        <taxon>Amphibia</taxon>
        <taxon>Batrachia</taxon>
        <taxon>Anura</taxon>
        <taxon>Neobatrachia</taxon>
        <taxon>Hyloidea</taxon>
        <taxon>Leptodactylidae</taxon>
        <taxon>Leiuperinae</taxon>
        <taxon>Engystomops</taxon>
    </lineage>
</organism>
<dbReference type="EMBL" id="WNYA01000151">
    <property type="protein sequence ID" value="KAG8549659.1"/>
    <property type="molecule type" value="Genomic_DNA"/>
</dbReference>
<comment type="caution">
    <text evidence="1">The sequence shown here is derived from an EMBL/GenBank/DDBJ whole genome shotgun (WGS) entry which is preliminary data.</text>
</comment>
<evidence type="ECO:0000313" key="1">
    <source>
        <dbReference type="EMBL" id="KAG8549659.1"/>
    </source>
</evidence>
<dbReference type="AlphaFoldDB" id="A0AAV6ZQA6"/>
<dbReference type="Proteomes" id="UP000824782">
    <property type="component" value="Unassembled WGS sequence"/>
</dbReference>
<proteinExistence type="predicted"/>
<keyword evidence="2" id="KW-1185">Reference proteome</keyword>
<name>A0AAV6ZQA6_ENGPU</name>
<sequence>MDGGQEVPRWSVTTYLLEHHNCIKFIVVYGTSQKGGRTPYYPIPIGEPRQRPGELTAGDVDTTTNTGHVQEITQEFFFTFFFFLELDRSKNGELLL</sequence>
<protein>
    <submittedName>
        <fullName evidence="1">Uncharacterized protein</fullName>
    </submittedName>
</protein>
<accession>A0AAV6ZQA6</accession>